<proteinExistence type="predicted"/>
<comment type="caution">
    <text evidence="2">The sequence shown here is derived from an EMBL/GenBank/DDBJ whole genome shotgun (WGS) entry which is preliminary data.</text>
</comment>
<evidence type="ECO:0000256" key="1">
    <source>
        <dbReference type="SAM" id="MobiDB-lite"/>
    </source>
</evidence>
<feature type="region of interest" description="Disordered" evidence="1">
    <location>
        <begin position="46"/>
        <end position="71"/>
    </location>
</feature>
<dbReference type="Proteomes" id="UP000011682">
    <property type="component" value="Unassembled WGS sequence"/>
</dbReference>
<evidence type="ECO:0000313" key="2">
    <source>
        <dbReference type="EMBL" id="EPX62250.1"/>
    </source>
</evidence>
<gene>
    <name evidence="2" type="ORF">D187_008437</name>
</gene>
<name>S9PCY7_CYSF2</name>
<evidence type="ECO:0000313" key="3">
    <source>
        <dbReference type="Proteomes" id="UP000011682"/>
    </source>
</evidence>
<organism evidence="2 3">
    <name type="scientific">Cystobacter fuscus (strain ATCC 25194 / DSM 2262 / NBRC 100088 / M29)</name>
    <dbReference type="NCBI Taxonomy" id="1242864"/>
    <lineage>
        <taxon>Bacteria</taxon>
        <taxon>Pseudomonadati</taxon>
        <taxon>Myxococcota</taxon>
        <taxon>Myxococcia</taxon>
        <taxon>Myxococcales</taxon>
        <taxon>Cystobacterineae</taxon>
        <taxon>Archangiaceae</taxon>
        <taxon>Cystobacter</taxon>
    </lineage>
</organism>
<accession>S9PCY7</accession>
<keyword evidence="3" id="KW-1185">Reference proteome</keyword>
<reference evidence="2" key="1">
    <citation type="submission" date="2013-05" db="EMBL/GenBank/DDBJ databases">
        <title>Genome assembly of Cystobacter fuscus DSM 2262.</title>
        <authorList>
            <person name="Sharma G."/>
            <person name="Khatri I."/>
            <person name="Kaur C."/>
            <person name="Mayilraj S."/>
            <person name="Subramanian S."/>
        </authorList>
    </citation>
    <scope>NUCLEOTIDE SEQUENCE [LARGE SCALE GENOMIC DNA]</scope>
    <source>
        <strain evidence="2">DSM 2262</strain>
    </source>
</reference>
<feature type="compositionally biased region" description="Acidic residues" evidence="1">
    <location>
        <begin position="47"/>
        <end position="64"/>
    </location>
</feature>
<dbReference type="EMBL" id="ANAH02000007">
    <property type="protein sequence ID" value="EPX62250.1"/>
    <property type="molecule type" value="Genomic_DNA"/>
</dbReference>
<dbReference type="AlphaFoldDB" id="S9PCY7"/>
<protein>
    <submittedName>
        <fullName evidence="2">Uncharacterized protein</fullName>
    </submittedName>
</protein>
<sequence>MSIFAPRTWCELLVWVAAVLLGATRTGGAEWAWSGPSWKLSWGDGETWGDGEAGDGETWGDGEVGDWGLTS</sequence>